<feature type="region of interest" description="Disordered" evidence="2">
    <location>
        <begin position="374"/>
        <end position="452"/>
    </location>
</feature>
<keyword evidence="1" id="KW-0175">Coiled coil</keyword>
<feature type="compositionally biased region" description="Basic and acidic residues" evidence="2">
    <location>
        <begin position="816"/>
        <end position="831"/>
    </location>
</feature>
<proteinExistence type="predicted"/>
<feature type="compositionally biased region" description="Basic and acidic residues" evidence="2">
    <location>
        <begin position="34"/>
        <end position="52"/>
    </location>
</feature>
<feature type="region of interest" description="Disordered" evidence="2">
    <location>
        <begin position="802"/>
        <end position="840"/>
    </location>
</feature>
<dbReference type="AlphaFoldDB" id="A0A5C3EML3"/>
<feature type="compositionally biased region" description="Polar residues" evidence="2">
    <location>
        <begin position="572"/>
        <end position="582"/>
    </location>
</feature>
<keyword evidence="5" id="KW-1185">Reference proteome</keyword>
<accession>A0A5C3EML3</accession>
<feature type="compositionally biased region" description="Basic and acidic residues" evidence="2">
    <location>
        <begin position="429"/>
        <end position="452"/>
    </location>
</feature>
<feature type="region of interest" description="Disordered" evidence="2">
    <location>
        <begin position="637"/>
        <end position="716"/>
    </location>
</feature>
<dbReference type="EMBL" id="OOIN01000035">
    <property type="protein sequence ID" value="SPO30936.1"/>
    <property type="molecule type" value="Genomic_DNA"/>
</dbReference>
<feature type="region of interest" description="Disordered" evidence="2">
    <location>
        <begin position="34"/>
        <end position="75"/>
    </location>
</feature>
<name>A0A5C3EML3_9BASI</name>
<organism evidence="4 5">
    <name type="scientific">Ustilago trichophora</name>
    <dbReference type="NCBI Taxonomy" id="86804"/>
    <lineage>
        <taxon>Eukaryota</taxon>
        <taxon>Fungi</taxon>
        <taxon>Dikarya</taxon>
        <taxon>Basidiomycota</taxon>
        <taxon>Ustilaginomycotina</taxon>
        <taxon>Ustilaginomycetes</taxon>
        <taxon>Ustilaginales</taxon>
        <taxon>Ustilaginaceae</taxon>
        <taxon>Ustilago</taxon>
    </lineage>
</organism>
<feature type="chain" id="PRO_5023091044" evidence="3">
    <location>
        <begin position="21"/>
        <end position="1231"/>
    </location>
</feature>
<feature type="region of interest" description="Disordered" evidence="2">
    <location>
        <begin position="572"/>
        <end position="608"/>
    </location>
</feature>
<evidence type="ECO:0000313" key="5">
    <source>
        <dbReference type="Proteomes" id="UP000324022"/>
    </source>
</evidence>
<keyword evidence="3" id="KW-0732">Signal</keyword>
<feature type="compositionally biased region" description="Basic residues" evidence="2">
    <location>
        <begin position="256"/>
        <end position="267"/>
    </location>
</feature>
<sequence length="1231" mass="127446">MRIELLLFFCLACLAFTAQAAPESEKDALLEQKLKPRQGEGEGEGKGKQHKPDKAHHRQHHRKHHGSNRLDHASSIKHTRAAPLMGAEATGAAEEAGRRLLSQDHLLDELRNEVTAAENDYRQLLKSRKHEMQVADSLHIATTGKLPPKFPTITRIGSALGLSSAVLNVINFMFAVKSTALATDQFAPPPIPPTLIDTAVRWDGHQHILLPPPSDGKGGFVDLGRRSLNEDTKPKDGAHNNLKKRSLAEPSSLSPHAHRRMIKRKKPLTSEEPQSIAERGDPHKLAKRWVVSAVVGMALGAALAPGLPSMVTGKWKAEVDKPPFDPYNPDILKQKDPFLAAAATPDQALPMPPLQAPPPRFPLNAPPNLGKVIFPSYPNTFPGTNNLQQQPPFDAYSRQNNAPGPGYSYGGGSSRSSTPADSQPVLRKRAVESDAKADGKHEKASSPSHLDKRFLFSGGPGSKLAGAVTVGSIVPLVWGSVTHARWRTMNPRDREILKDLDDKPTYGAVGVPGRIPGQLATNAMPGYADYIARLQSYQAKQQATAQAAAQDQYLTTQAMQLREYQQNRLAQTSTAYTSNGASSEPVLRKRDTVCSQSSHGTDCHDNRQTRLDKRGNWLAMGGLILAGLGLGYAQSATQFPTDRDEEKDAKKREMRKQQEAQAQAAQQQQQGGGGYPQDPNAMGGGGAADPFAGMQISGTPLGSGGGDPSANAPSYPSWGSDSAPAYGGGAGSSGAGAGAYGSTQIYDTTGAGGYGSSASGYGSSAATYSAGNTGASAYGPSPVYGSGGSLAASLDAAAGLSNSAGGGTSSNRLRKRDTSDASKPLANDKARSSGHKLNVRSLSKRTPGFANALSIGGTTMFVGTLLGNVFVSSKQKSKPVPLVTPNADTRGPMPIGGDMYTAYLESKRAGQMAAPGQGGVGAGGLGMAAGTPASINDGAAAPAYSPTYGGSSYGGSLYGGSLYSGGGSSLADTSTYSTTSYATTPGSSYPQQDTSGVGGSDAVLKKRSILTKRSLSLDADALRKRSPLGALAEVGSAASILSKAPTMLEAGTGAASLLSKAPAMTELGAGAVSRLGAASRLSGLSGYGSSAAGLARSGAYASEVGLSSFGRSSLAAENTYARLFRPGQAAWGSASPAMASSFRGAGGAGVPATMEDLYATFGRSASARTGYQGFSRQQIMEAEQRAAMAGQKGLAGQEVAGDVPKPGMDGKKVMSVLGTSAGASMMFNGIG</sequence>
<feature type="region of interest" description="Disordered" evidence="2">
    <location>
        <begin position="977"/>
        <end position="1001"/>
    </location>
</feature>
<evidence type="ECO:0000256" key="1">
    <source>
        <dbReference type="SAM" id="Coils"/>
    </source>
</evidence>
<dbReference type="OrthoDB" id="2556707at2759"/>
<dbReference type="Proteomes" id="UP000324022">
    <property type="component" value="Unassembled WGS sequence"/>
</dbReference>
<feature type="signal peptide" evidence="3">
    <location>
        <begin position="1"/>
        <end position="20"/>
    </location>
</feature>
<protein>
    <submittedName>
        <fullName evidence="4">Uncharacterized protein</fullName>
    </submittedName>
</protein>
<feature type="compositionally biased region" description="Low complexity" evidence="2">
    <location>
        <begin position="977"/>
        <end position="989"/>
    </location>
</feature>
<feature type="coiled-coil region" evidence="1">
    <location>
        <begin position="100"/>
        <end position="127"/>
    </location>
</feature>
<feature type="compositionally biased region" description="Basic and acidic residues" evidence="2">
    <location>
        <begin position="641"/>
        <end position="658"/>
    </location>
</feature>
<evidence type="ECO:0000313" key="4">
    <source>
        <dbReference type="EMBL" id="SPO30936.1"/>
    </source>
</evidence>
<feature type="region of interest" description="Disordered" evidence="2">
    <location>
        <begin position="208"/>
        <end position="282"/>
    </location>
</feature>
<evidence type="ECO:0000256" key="2">
    <source>
        <dbReference type="SAM" id="MobiDB-lite"/>
    </source>
</evidence>
<gene>
    <name evidence="4" type="ORF">UTRI_05440_B</name>
</gene>
<feature type="compositionally biased region" description="Polar residues" evidence="2">
    <location>
        <begin position="377"/>
        <end position="402"/>
    </location>
</feature>
<evidence type="ECO:0000256" key="3">
    <source>
        <dbReference type="SAM" id="SignalP"/>
    </source>
</evidence>
<reference evidence="4 5" key="1">
    <citation type="submission" date="2018-03" db="EMBL/GenBank/DDBJ databases">
        <authorList>
            <person name="Guldener U."/>
        </authorList>
    </citation>
    <scope>NUCLEOTIDE SEQUENCE [LARGE SCALE GENOMIC DNA]</scope>
    <source>
        <strain evidence="4 5">NBRC100155</strain>
    </source>
</reference>
<feature type="compositionally biased region" description="Low complexity" evidence="2">
    <location>
        <begin position="659"/>
        <end position="669"/>
    </location>
</feature>
<feature type="compositionally biased region" description="Basic residues" evidence="2">
    <location>
        <begin position="53"/>
        <end position="67"/>
    </location>
</feature>
<feature type="compositionally biased region" description="Basic and acidic residues" evidence="2">
    <location>
        <begin position="223"/>
        <end position="238"/>
    </location>
</feature>